<dbReference type="EMBL" id="JAVDUG010000008">
    <property type="protein sequence ID" value="MDR6780558.1"/>
    <property type="molecule type" value="Genomic_DNA"/>
</dbReference>
<accession>A0ABU1QLY1</accession>
<sequence length="38" mass="4407">MYDNLLMPKLKKSGSYHQANKRFLNSKPLLTPLLLLYG</sequence>
<keyword evidence="2" id="KW-1185">Reference proteome</keyword>
<dbReference type="Proteomes" id="UP001266807">
    <property type="component" value="Unassembled WGS sequence"/>
</dbReference>
<name>A0ABU1QLY1_9BACL</name>
<organism evidence="1 2">
    <name type="scientific">Paenibacillus peoriae</name>
    <dbReference type="NCBI Taxonomy" id="59893"/>
    <lineage>
        <taxon>Bacteria</taxon>
        <taxon>Bacillati</taxon>
        <taxon>Bacillota</taxon>
        <taxon>Bacilli</taxon>
        <taxon>Bacillales</taxon>
        <taxon>Paenibacillaceae</taxon>
        <taxon>Paenibacillus</taxon>
    </lineage>
</organism>
<gene>
    <name evidence="1" type="ORF">J2W98_004855</name>
</gene>
<protein>
    <submittedName>
        <fullName evidence="1">Uncharacterized protein</fullName>
    </submittedName>
</protein>
<reference evidence="1 2" key="1">
    <citation type="submission" date="2023-07" db="EMBL/GenBank/DDBJ databases">
        <title>Sorghum-associated microbial communities from plants grown in Nebraska, USA.</title>
        <authorList>
            <person name="Schachtman D."/>
        </authorList>
    </citation>
    <scope>NUCLEOTIDE SEQUENCE [LARGE SCALE GENOMIC DNA]</scope>
    <source>
        <strain evidence="1 2">BE143</strain>
    </source>
</reference>
<proteinExistence type="predicted"/>
<evidence type="ECO:0000313" key="2">
    <source>
        <dbReference type="Proteomes" id="UP001266807"/>
    </source>
</evidence>
<evidence type="ECO:0000313" key="1">
    <source>
        <dbReference type="EMBL" id="MDR6780558.1"/>
    </source>
</evidence>
<comment type="caution">
    <text evidence="1">The sequence shown here is derived from an EMBL/GenBank/DDBJ whole genome shotgun (WGS) entry which is preliminary data.</text>
</comment>